<name>A0ACB5UDJ0_AMBMO</name>
<evidence type="ECO:0000313" key="1">
    <source>
        <dbReference type="EMBL" id="GMF08506.1"/>
    </source>
</evidence>
<organism evidence="1 2">
    <name type="scientific">Ambrosiozyma monospora</name>
    <name type="common">Yeast</name>
    <name type="synonym">Endomycopsis monosporus</name>
    <dbReference type="NCBI Taxonomy" id="43982"/>
    <lineage>
        <taxon>Eukaryota</taxon>
        <taxon>Fungi</taxon>
        <taxon>Dikarya</taxon>
        <taxon>Ascomycota</taxon>
        <taxon>Saccharomycotina</taxon>
        <taxon>Pichiomycetes</taxon>
        <taxon>Pichiales</taxon>
        <taxon>Pichiaceae</taxon>
        <taxon>Ambrosiozyma</taxon>
    </lineage>
</organism>
<gene>
    <name evidence="1" type="ORF">Amon02_001328000</name>
</gene>
<comment type="caution">
    <text evidence="1">The sequence shown here is derived from an EMBL/GenBank/DDBJ whole genome shotgun (WGS) entry which is preliminary data.</text>
</comment>
<keyword evidence="2" id="KW-1185">Reference proteome</keyword>
<accession>A0ACB5UDJ0</accession>
<protein>
    <submittedName>
        <fullName evidence="1">Unnamed protein product</fullName>
    </submittedName>
</protein>
<dbReference type="EMBL" id="BSXS01017046">
    <property type="protein sequence ID" value="GMF08506.1"/>
    <property type="molecule type" value="Genomic_DNA"/>
</dbReference>
<proteinExistence type="predicted"/>
<dbReference type="Proteomes" id="UP001165064">
    <property type="component" value="Unassembled WGS sequence"/>
</dbReference>
<sequence length="137" mass="16247">MAYLQWKTYYLDKSDDGHGVLDLIKNVNSKLEQFDTEYLLNDVNTYNSEIEIMCYSQRSTEAIEHFTEQFDEEYGLTRDAKSFATLINYQLDRGDYREALDLFDRSLEEIVAWDNEYGGIYITTLFRLLATYCFFGR</sequence>
<reference evidence="1" key="1">
    <citation type="submission" date="2023-04" db="EMBL/GenBank/DDBJ databases">
        <title>Ambrosiozyma monospora NBRC 10751.</title>
        <authorList>
            <person name="Ichikawa N."/>
            <person name="Sato H."/>
            <person name="Tonouchi N."/>
        </authorList>
    </citation>
    <scope>NUCLEOTIDE SEQUENCE</scope>
    <source>
        <strain evidence="1">NBRC 10751</strain>
    </source>
</reference>
<evidence type="ECO:0000313" key="2">
    <source>
        <dbReference type="Proteomes" id="UP001165064"/>
    </source>
</evidence>